<accession>I4CAF0</accession>
<dbReference type="Proteomes" id="UP000006055">
    <property type="component" value="Chromosome"/>
</dbReference>
<keyword evidence="6" id="KW-0142">cGMP-binding</keyword>
<evidence type="ECO:0000313" key="11">
    <source>
        <dbReference type="EMBL" id="AFM26541.1"/>
    </source>
</evidence>
<feature type="region of interest" description="Disordered" evidence="8">
    <location>
        <begin position="442"/>
        <end position="503"/>
    </location>
</feature>
<dbReference type="Gene3D" id="3.30.200.20">
    <property type="entry name" value="Phosphorylase Kinase, domain 1"/>
    <property type="match status" value="1"/>
</dbReference>
<dbReference type="CDD" id="cd14014">
    <property type="entry name" value="STKc_PknB_like"/>
    <property type="match status" value="1"/>
</dbReference>
<evidence type="ECO:0000256" key="3">
    <source>
        <dbReference type="ARBA" id="ARBA00022741"/>
    </source>
</evidence>
<evidence type="ECO:0000313" key="12">
    <source>
        <dbReference type="Proteomes" id="UP000006055"/>
    </source>
</evidence>
<dbReference type="RefSeq" id="WP_014811667.1">
    <property type="nucleotide sequence ID" value="NC_018025.1"/>
</dbReference>
<evidence type="ECO:0000256" key="2">
    <source>
        <dbReference type="ARBA" id="ARBA00022679"/>
    </source>
</evidence>
<evidence type="ECO:0000256" key="6">
    <source>
        <dbReference type="ARBA" id="ARBA00022992"/>
    </source>
</evidence>
<organism evidence="11 12">
    <name type="scientific">Desulfomonile tiedjei (strain ATCC 49306 / DSM 6799 / DCB-1)</name>
    <dbReference type="NCBI Taxonomy" id="706587"/>
    <lineage>
        <taxon>Bacteria</taxon>
        <taxon>Pseudomonadati</taxon>
        <taxon>Thermodesulfobacteriota</taxon>
        <taxon>Desulfomonilia</taxon>
        <taxon>Desulfomonilales</taxon>
        <taxon>Desulfomonilaceae</taxon>
        <taxon>Desulfomonile</taxon>
    </lineage>
</organism>
<dbReference type="HOGENOM" id="CLU_042510_0_0_7"/>
<evidence type="ECO:0000256" key="8">
    <source>
        <dbReference type="SAM" id="MobiDB-lite"/>
    </source>
</evidence>
<sequence length="503" mass="56980">MTETDDTLRNIIQNPTMPNIGRYQILGSLGRGNMGEVFRARDPVIGRMVALKTRRFDLVYEQKDLQFVIDKFFEEARIAGNLVHPNIVTVYDVGQDGDYCFIAMELLEGENLTAFNKEGTLLPQERVADLVKRVCLALDHAHSHGVIHRDIKPANLMFTRDRRIKMTDFGIAMMTRGDNTNDFQVMGTPSYMSPEQTKGLKLTERTDFFSLGVVFFELLTGRRPFQGRTLYELMDNIRYSPAPSVLGYNAKLPPAIDQVIQRALDKEPELRYRSGKQFAEEIDRAMKGHPLTVHDIKGAKKAALLKSVEFFRSFDRREIEEVTQYGTFIRYEPGQVIVREGDVDTTFFVLLAGSVRVIKNKRKITDLTKGACFGEMGAFTKTARTAHVIARQPCVVLKLDLKVLERHSPALKLKIYQVFIETLIQRLEHTTKRLSEQYAPIRQKAKQEPVQEQSTVVATDAQDSEKESLTGVNDPTGKGYRAANDDEPVAGTIDENPDVRTAK</sequence>
<dbReference type="eggNOG" id="COG0664">
    <property type="taxonomic scope" value="Bacteria"/>
</dbReference>
<dbReference type="InterPro" id="IPR011009">
    <property type="entry name" value="Kinase-like_dom_sf"/>
</dbReference>
<evidence type="ECO:0000256" key="1">
    <source>
        <dbReference type="ARBA" id="ARBA00022535"/>
    </source>
</evidence>
<dbReference type="InterPro" id="IPR000595">
    <property type="entry name" value="cNMP-bd_dom"/>
</dbReference>
<dbReference type="InterPro" id="IPR018490">
    <property type="entry name" value="cNMP-bd_dom_sf"/>
</dbReference>
<dbReference type="eggNOG" id="COG0515">
    <property type="taxonomic scope" value="Bacteria"/>
</dbReference>
<protein>
    <submittedName>
        <fullName evidence="11">Cyclic nucleotide-binding protein,protein kinase family protein</fullName>
    </submittedName>
</protein>
<dbReference type="SMART" id="SM00220">
    <property type="entry name" value="S_TKc"/>
    <property type="match status" value="1"/>
</dbReference>
<keyword evidence="5 7" id="KW-0067">ATP-binding</keyword>
<keyword evidence="12" id="KW-1185">Reference proteome</keyword>
<dbReference type="GO" id="GO:0004674">
    <property type="term" value="F:protein serine/threonine kinase activity"/>
    <property type="evidence" value="ECO:0007669"/>
    <property type="project" value="TreeGrafter"/>
</dbReference>
<evidence type="ECO:0000259" key="9">
    <source>
        <dbReference type="PROSITE" id="PS50011"/>
    </source>
</evidence>
<keyword evidence="1" id="KW-0140">cGMP</keyword>
<dbReference type="InterPro" id="IPR017441">
    <property type="entry name" value="Protein_kinase_ATP_BS"/>
</dbReference>
<dbReference type="PROSITE" id="PS50042">
    <property type="entry name" value="CNMP_BINDING_3"/>
    <property type="match status" value="1"/>
</dbReference>
<feature type="domain" description="Protein kinase" evidence="9">
    <location>
        <begin position="23"/>
        <end position="292"/>
    </location>
</feature>
<dbReference type="EMBL" id="CP003360">
    <property type="protein sequence ID" value="AFM26541.1"/>
    <property type="molecule type" value="Genomic_DNA"/>
</dbReference>
<evidence type="ECO:0000256" key="4">
    <source>
        <dbReference type="ARBA" id="ARBA00022777"/>
    </source>
</evidence>
<dbReference type="Pfam" id="PF00069">
    <property type="entry name" value="Pkinase"/>
    <property type="match status" value="1"/>
</dbReference>
<dbReference type="GO" id="GO:0005524">
    <property type="term" value="F:ATP binding"/>
    <property type="evidence" value="ECO:0007669"/>
    <property type="project" value="UniProtKB-UniRule"/>
</dbReference>
<dbReference type="InterPro" id="IPR008271">
    <property type="entry name" value="Ser/Thr_kinase_AS"/>
</dbReference>
<dbReference type="CDD" id="cd00038">
    <property type="entry name" value="CAP_ED"/>
    <property type="match status" value="1"/>
</dbReference>
<dbReference type="PROSITE" id="PS00107">
    <property type="entry name" value="PROTEIN_KINASE_ATP"/>
    <property type="match status" value="1"/>
</dbReference>
<dbReference type="AlphaFoldDB" id="I4CAF0"/>
<keyword evidence="3 7" id="KW-0547">Nucleotide-binding</keyword>
<dbReference type="PANTHER" id="PTHR43289:SF6">
    <property type="entry name" value="SERINE_THREONINE-PROTEIN KINASE NEKL-3"/>
    <property type="match status" value="1"/>
</dbReference>
<dbReference type="Gene3D" id="2.60.120.10">
    <property type="entry name" value="Jelly Rolls"/>
    <property type="match status" value="1"/>
</dbReference>
<keyword evidence="4 11" id="KW-0418">Kinase</keyword>
<feature type="binding site" evidence="7">
    <location>
        <position position="52"/>
    </location>
    <ligand>
        <name>ATP</name>
        <dbReference type="ChEBI" id="CHEBI:30616"/>
    </ligand>
</feature>
<evidence type="ECO:0000256" key="5">
    <source>
        <dbReference type="ARBA" id="ARBA00022840"/>
    </source>
</evidence>
<dbReference type="PANTHER" id="PTHR43289">
    <property type="entry name" value="MITOGEN-ACTIVATED PROTEIN KINASE KINASE KINASE 20-RELATED"/>
    <property type="match status" value="1"/>
</dbReference>
<dbReference type="InterPro" id="IPR014710">
    <property type="entry name" value="RmlC-like_jellyroll"/>
</dbReference>
<feature type="domain" description="Cyclic nucleotide-binding" evidence="10">
    <location>
        <begin position="310"/>
        <end position="406"/>
    </location>
</feature>
<proteinExistence type="predicted"/>
<dbReference type="GO" id="GO:0030553">
    <property type="term" value="F:cGMP binding"/>
    <property type="evidence" value="ECO:0007669"/>
    <property type="project" value="UniProtKB-KW"/>
</dbReference>
<dbReference type="OrthoDB" id="5505487at2"/>
<name>I4CAF0_DESTA</name>
<dbReference type="SUPFAM" id="SSF56112">
    <property type="entry name" value="Protein kinase-like (PK-like)"/>
    <property type="match status" value="1"/>
</dbReference>
<dbReference type="SMART" id="SM00100">
    <property type="entry name" value="cNMP"/>
    <property type="match status" value="1"/>
</dbReference>
<evidence type="ECO:0000256" key="7">
    <source>
        <dbReference type="PROSITE-ProRule" id="PRU10141"/>
    </source>
</evidence>
<reference evidence="12" key="1">
    <citation type="submission" date="2012-06" db="EMBL/GenBank/DDBJ databases">
        <title>Complete sequence of chromosome of Desulfomonile tiedjei DSM 6799.</title>
        <authorList>
            <person name="Lucas S."/>
            <person name="Copeland A."/>
            <person name="Lapidus A."/>
            <person name="Glavina del Rio T."/>
            <person name="Dalin E."/>
            <person name="Tice H."/>
            <person name="Bruce D."/>
            <person name="Goodwin L."/>
            <person name="Pitluck S."/>
            <person name="Peters L."/>
            <person name="Ovchinnikova G."/>
            <person name="Zeytun A."/>
            <person name="Lu M."/>
            <person name="Kyrpides N."/>
            <person name="Mavromatis K."/>
            <person name="Ivanova N."/>
            <person name="Brettin T."/>
            <person name="Detter J.C."/>
            <person name="Han C."/>
            <person name="Larimer F."/>
            <person name="Land M."/>
            <person name="Hauser L."/>
            <person name="Markowitz V."/>
            <person name="Cheng J.-F."/>
            <person name="Hugenholtz P."/>
            <person name="Woyke T."/>
            <person name="Wu D."/>
            <person name="Spring S."/>
            <person name="Schroeder M."/>
            <person name="Brambilla E."/>
            <person name="Klenk H.-P."/>
            <person name="Eisen J.A."/>
        </authorList>
    </citation>
    <scope>NUCLEOTIDE SEQUENCE [LARGE SCALE GENOMIC DNA]</scope>
    <source>
        <strain evidence="12">ATCC 49306 / DSM 6799 / DCB-1</strain>
    </source>
</reference>
<dbReference type="PROSITE" id="PS50011">
    <property type="entry name" value="PROTEIN_KINASE_DOM"/>
    <property type="match status" value="1"/>
</dbReference>
<dbReference type="KEGG" id="dti:Desti_3899"/>
<keyword evidence="2" id="KW-0808">Transferase</keyword>
<evidence type="ECO:0000259" key="10">
    <source>
        <dbReference type="PROSITE" id="PS50042"/>
    </source>
</evidence>
<dbReference type="SUPFAM" id="SSF51206">
    <property type="entry name" value="cAMP-binding domain-like"/>
    <property type="match status" value="1"/>
</dbReference>
<dbReference type="Pfam" id="PF00027">
    <property type="entry name" value="cNMP_binding"/>
    <property type="match status" value="1"/>
</dbReference>
<dbReference type="PROSITE" id="PS00108">
    <property type="entry name" value="PROTEIN_KINASE_ST"/>
    <property type="match status" value="1"/>
</dbReference>
<dbReference type="Gene3D" id="1.10.510.10">
    <property type="entry name" value="Transferase(Phosphotransferase) domain 1"/>
    <property type="match status" value="1"/>
</dbReference>
<gene>
    <name evidence="11" type="ordered locus">Desti_3899</name>
</gene>
<dbReference type="STRING" id="706587.Desti_3899"/>
<dbReference type="InterPro" id="IPR000719">
    <property type="entry name" value="Prot_kinase_dom"/>
</dbReference>